<proteinExistence type="predicted"/>
<dbReference type="GO" id="GO:0003677">
    <property type="term" value="F:DNA binding"/>
    <property type="evidence" value="ECO:0007669"/>
    <property type="project" value="InterPro"/>
</dbReference>
<feature type="compositionally biased region" description="Basic and acidic residues" evidence="1">
    <location>
        <begin position="66"/>
        <end position="82"/>
    </location>
</feature>
<dbReference type="InterPro" id="IPR010093">
    <property type="entry name" value="SinI_DNA-bd"/>
</dbReference>
<organism evidence="3 4">
    <name type="scientific">Candidatus Nitrospira inopinata</name>
    <dbReference type="NCBI Taxonomy" id="1715989"/>
    <lineage>
        <taxon>Bacteria</taxon>
        <taxon>Pseudomonadati</taxon>
        <taxon>Nitrospirota</taxon>
        <taxon>Nitrospiria</taxon>
        <taxon>Nitrospirales</taxon>
        <taxon>Nitrospiraceae</taxon>
        <taxon>Nitrospira</taxon>
    </lineage>
</organism>
<dbReference type="InterPro" id="IPR041657">
    <property type="entry name" value="HTH_17"/>
</dbReference>
<dbReference type="NCBIfam" id="TIGR01764">
    <property type="entry name" value="excise"/>
    <property type="match status" value="1"/>
</dbReference>
<reference evidence="4" key="1">
    <citation type="submission" date="2015-09" db="EMBL/GenBank/DDBJ databases">
        <authorList>
            <person name="Daims H."/>
        </authorList>
    </citation>
    <scope>NUCLEOTIDE SEQUENCE [LARGE SCALE GENOMIC DNA]</scope>
</reference>
<protein>
    <recommendedName>
        <fullName evidence="2">Helix-turn-helix domain-containing protein</fullName>
    </recommendedName>
</protein>
<evidence type="ECO:0000256" key="1">
    <source>
        <dbReference type="SAM" id="MobiDB-lite"/>
    </source>
</evidence>
<evidence type="ECO:0000313" key="3">
    <source>
        <dbReference type="EMBL" id="CUQ65370.1"/>
    </source>
</evidence>
<feature type="domain" description="Helix-turn-helix" evidence="2">
    <location>
        <begin position="13"/>
        <end position="60"/>
    </location>
</feature>
<evidence type="ECO:0000259" key="2">
    <source>
        <dbReference type="Pfam" id="PF12728"/>
    </source>
</evidence>
<dbReference type="AlphaFoldDB" id="A0A0S4KQD0"/>
<dbReference type="Pfam" id="PF12728">
    <property type="entry name" value="HTH_17"/>
    <property type="match status" value="1"/>
</dbReference>
<sequence>MPGRVGCSVEPVLLRVQEAARLLNVSKWTIYRWIDEGRLRATKIGGSSLRVFRASVDDLIGKAKITDGDGIERNGPITERKSRSQGNRRNTRSSR</sequence>
<keyword evidence="4" id="KW-1185">Reference proteome</keyword>
<dbReference type="STRING" id="1715989.NITINOP_0394"/>
<dbReference type="KEGG" id="nio:NITINOP_0394"/>
<evidence type="ECO:0000313" key="4">
    <source>
        <dbReference type="Proteomes" id="UP000066284"/>
    </source>
</evidence>
<gene>
    <name evidence="3" type="ORF">NITINOP_0394</name>
</gene>
<dbReference type="InterPro" id="IPR009061">
    <property type="entry name" value="DNA-bd_dom_put_sf"/>
</dbReference>
<name>A0A0S4KQD0_9BACT</name>
<dbReference type="Proteomes" id="UP000066284">
    <property type="component" value="Chromosome 1"/>
</dbReference>
<accession>A0A0S4KQD0</accession>
<feature type="region of interest" description="Disordered" evidence="1">
    <location>
        <begin position="66"/>
        <end position="95"/>
    </location>
</feature>
<dbReference type="SUPFAM" id="SSF46955">
    <property type="entry name" value="Putative DNA-binding domain"/>
    <property type="match status" value="1"/>
</dbReference>
<dbReference type="EMBL" id="LN885086">
    <property type="protein sequence ID" value="CUQ65370.1"/>
    <property type="molecule type" value="Genomic_DNA"/>
</dbReference>